<protein>
    <submittedName>
        <fullName evidence="8">Threonine/homoserine efflux transporter RhtA</fullName>
    </submittedName>
</protein>
<feature type="transmembrane region" description="Helical" evidence="6">
    <location>
        <begin position="30"/>
        <end position="53"/>
    </location>
</feature>
<feature type="transmembrane region" description="Helical" evidence="6">
    <location>
        <begin position="94"/>
        <end position="113"/>
    </location>
</feature>
<evidence type="ECO:0000256" key="4">
    <source>
        <dbReference type="ARBA" id="ARBA00022989"/>
    </source>
</evidence>
<dbReference type="EMBL" id="FNIN01000001">
    <property type="protein sequence ID" value="SDN34738.1"/>
    <property type="molecule type" value="Genomic_DNA"/>
</dbReference>
<keyword evidence="9" id="KW-1185">Reference proteome</keyword>
<evidence type="ECO:0000313" key="9">
    <source>
        <dbReference type="Proteomes" id="UP000199602"/>
    </source>
</evidence>
<dbReference type="PANTHER" id="PTHR32322">
    <property type="entry name" value="INNER MEMBRANE TRANSPORTER"/>
    <property type="match status" value="1"/>
</dbReference>
<feature type="transmembrane region" description="Helical" evidence="6">
    <location>
        <begin position="65"/>
        <end position="82"/>
    </location>
</feature>
<keyword evidence="4 6" id="KW-1133">Transmembrane helix</keyword>
<comment type="subcellular location">
    <subcellularLocation>
        <location evidence="1">Cell membrane</location>
        <topology evidence="1">Multi-pass membrane protein</topology>
    </subcellularLocation>
</comment>
<evidence type="ECO:0000256" key="2">
    <source>
        <dbReference type="ARBA" id="ARBA00022475"/>
    </source>
</evidence>
<feature type="transmembrane region" description="Helical" evidence="6">
    <location>
        <begin position="211"/>
        <end position="232"/>
    </location>
</feature>
<dbReference type="Proteomes" id="UP000199602">
    <property type="component" value="Unassembled WGS sequence"/>
</dbReference>
<evidence type="ECO:0000259" key="7">
    <source>
        <dbReference type="Pfam" id="PF00892"/>
    </source>
</evidence>
<dbReference type="Pfam" id="PF00892">
    <property type="entry name" value="EamA"/>
    <property type="match status" value="2"/>
</dbReference>
<dbReference type="GO" id="GO:0005886">
    <property type="term" value="C:plasma membrane"/>
    <property type="evidence" value="ECO:0007669"/>
    <property type="project" value="UniProtKB-SubCell"/>
</dbReference>
<keyword evidence="3 6" id="KW-0812">Transmembrane</keyword>
<feature type="transmembrane region" description="Helical" evidence="6">
    <location>
        <begin position="150"/>
        <end position="173"/>
    </location>
</feature>
<accession>A0A1H0AMF7</accession>
<keyword evidence="5 6" id="KW-0472">Membrane</keyword>
<feature type="transmembrane region" description="Helical" evidence="6">
    <location>
        <begin position="269"/>
        <end position="289"/>
    </location>
</feature>
<dbReference type="PANTHER" id="PTHR32322:SF18">
    <property type="entry name" value="S-ADENOSYLMETHIONINE_S-ADENOSYLHOMOCYSTEINE TRANSPORTER"/>
    <property type="match status" value="1"/>
</dbReference>
<evidence type="ECO:0000256" key="3">
    <source>
        <dbReference type="ARBA" id="ARBA00022692"/>
    </source>
</evidence>
<dbReference type="InterPro" id="IPR037185">
    <property type="entry name" value="EmrE-like"/>
</dbReference>
<gene>
    <name evidence="8" type="ORF">SAMN04488516_101477</name>
</gene>
<dbReference type="SUPFAM" id="SSF103481">
    <property type="entry name" value="Multidrug resistance efflux transporter EmrE"/>
    <property type="match status" value="2"/>
</dbReference>
<evidence type="ECO:0000256" key="5">
    <source>
        <dbReference type="ARBA" id="ARBA00023136"/>
    </source>
</evidence>
<evidence type="ECO:0000256" key="1">
    <source>
        <dbReference type="ARBA" id="ARBA00004651"/>
    </source>
</evidence>
<name>A0A1H0AMF7_9BACT</name>
<feature type="domain" description="EamA" evidence="7">
    <location>
        <begin position="151"/>
        <end position="283"/>
    </location>
</feature>
<feature type="transmembrane region" description="Helical" evidence="6">
    <location>
        <begin position="5"/>
        <end position="24"/>
    </location>
</feature>
<evidence type="ECO:0000313" key="8">
    <source>
        <dbReference type="EMBL" id="SDN34738.1"/>
    </source>
</evidence>
<feature type="transmembrane region" description="Helical" evidence="6">
    <location>
        <begin position="244"/>
        <end position="263"/>
    </location>
</feature>
<feature type="domain" description="EamA" evidence="7">
    <location>
        <begin position="5"/>
        <end position="137"/>
    </location>
</feature>
<dbReference type="RefSeq" id="WP_200779095.1">
    <property type="nucleotide sequence ID" value="NZ_FNIN01000001.1"/>
</dbReference>
<dbReference type="InterPro" id="IPR050638">
    <property type="entry name" value="AA-Vitamin_Transporters"/>
</dbReference>
<keyword evidence="2" id="KW-1003">Cell membrane</keyword>
<evidence type="ECO:0000256" key="6">
    <source>
        <dbReference type="SAM" id="Phobius"/>
    </source>
</evidence>
<dbReference type="AlphaFoldDB" id="A0A1H0AMF7"/>
<dbReference type="Gene3D" id="1.10.3730.20">
    <property type="match status" value="1"/>
</dbReference>
<dbReference type="InterPro" id="IPR000620">
    <property type="entry name" value="EamA_dom"/>
</dbReference>
<reference evidence="8 9" key="1">
    <citation type="submission" date="2016-10" db="EMBL/GenBank/DDBJ databases">
        <authorList>
            <person name="de Groot N.N."/>
        </authorList>
    </citation>
    <scope>NUCLEOTIDE SEQUENCE [LARGE SCALE GENOMIC DNA]</scope>
    <source>
        <strain evidence="8 9">DSM 15269</strain>
    </source>
</reference>
<feature type="transmembrane region" description="Helical" evidence="6">
    <location>
        <begin position="180"/>
        <end position="199"/>
    </location>
</feature>
<proteinExistence type="predicted"/>
<organism evidence="8 9">
    <name type="scientific">Desulfonauticus submarinus</name>
    <dbReference type="NCBI Taxonomy" id="206665"/>
    <lineage>
        <taxon>Bacteria</taxon>
        <taxon>Pseudomonadati</taxon>
        <taxon>Thermodesulfobacteriota</taxon>
        <taxon>Desulfovibrionia</taxon>
        <taxon>Desulfovibrionales</taxon>
        <taxon>Desulfonauticaceae</taxon>
        <taxon>Desulfonauticus</taxon>
    </lineage>
</organism>
<sequence length="295" mass="33155">MKIIWAYLSLIGATFLWGSSFVALKVAVNFYSPFVVIFFRMFIACVVFIFIWSRIKPTSLSIKQVKLILLMCFFEPCLYFLFEGFALKYTSAGQASLIVSTLPLMVAILACFTLKEKVNFNTIFGFLLAISGVVLLTMASDVNMHSPSPFLGNLLEFIAMITASGYIILARYLSATFHPFFLAFAQAFIGAVFFLPFMLLFGDINSLELKFWPVVSIVYLGFMVTFLAYSLYNFSLSRLEASKASAFTNLIPVFSIGLSWFLLDEKLNSVQIIGIGLVVLGIIYSQNFLRFLKKV</sequence>
<dbReference type="STRING" id="206665.SAMN04488516_101477"/>
<feature type="transmembrane region" description="Helical" evidence="6">
    <location>
        <begin position="120"/>
        <end position="138"/>
    </location>
</feature>